<accession>E4YAC2</accession>
<feature type="compositionally biased region" description="Basic and acidic residues" evidence="1">
    <location>
        <begin position="346"/>
        <end position="358"/>
    </location>
</feature>
<feature type="region of interest" description="Disordered" evidence="1">
    <location>
        <begin position="84"/>
        <end position="119"/>
    </location>
</feature>
<sequence length="434" mass="49322">MAGNVDKRRRFVWGGTGADQEAVSYGLSAQMAIQSAVITSSCRFATLASTQTSPSLLASKSSPDLRNTLFGSYSLSNMIAGAQIQQASRNNPESTSRNFVNETKTVENRDDENLDQSSDAKILKGLEERFDDLRATKPEPSEASPQQSKSRIGMTRSTVHPDLVVSPPRDRLESNQVRTKLLPLPPLALEDLSSRDDDLMLAIESNPNSHETDDNSYTEDFSSEEKSSENQSKFAYVNYTEQNEPEITVISNSNIAEQSSTIGKNENHSGGSRYNDEYSDDDKYRYSDEENERDRADENGYDGRGKNAISKSTDYKQKGQNLNYHHDKDVLRDSNQNNPSTSTNQELKEKMRNARKEQEVFRREEERRVREAEERRRKNVSRLNRLRQEQKTAEDRRLAVVAQERHLKNEVADIEERRIGKLRDTACNENDYGV</sequence>
<dbReference type="AlphaFoldDB" id="E4YAC2"/>
<dbReference type="EMBL" id="FN654356">
    <property type="protein sequence ID" value="CBY32509.1"/>
    <property type="molecule type" value="Genomic_DNA"/>
</dbReference>
<feature type="region of interest" description="Disordered" evidence="1">
    <location>
        <begin position="260"/>
        <end position="358"/>
    </location>
</feature>
<organism evidence="2">
    <name type="scientific">Oikopleura dioica</name>
    <name type="common">Tunicate</name>
    <dbReference type="NCBI Taxonomy" id="34765"/>
    <lineage>
        <taxon>Eukaryota</taxon>
        <taxon>Metazoa</taxon>
        <taxon>Chordata</taxon>
        <taxon>Tunicata</taxon>
        <taxon>Appendicularia</taxon>
        <taxon>Copelata</taxon>
        <taxon>Oikopleuridae</taxon>
        <taxon>Oikopleura</taxon>
    </lineage>
</organism>
<feature type="compositionally biased region" description="Basic and acidic residues" evidence="1">
    <location>
        <begin position="281"/>
        <end position="305"/>
    </location>
</feature>
<protein>
    <submittedName>
        <fullName evidence="2">Uncharacterized protein</fullName>
    </submittedName>
</protein>
<evidence type="ECO:0000313" key="2">
    <source>
        <dbReference type="EMBL" id="CBY32509.1"/>
    </source>
</evidence>
<feature type="compositionally biased region" description="Low complexity" evidence="1">
    <location>
        <begin position="334"/>
        <end position="345"/>
    </location>
</feature>
<feature type="region of interest" description="Disordered" evidence="1">
    <location>
        <begin position="134"/>
        <end position="178"/>
    </location>
</feature>
<feature type="compositionally biased region" description="Polar residues" evidence="1">
    <location>
        <begin position="143"/>
        <end position="158"/>
    </location>
</feature>
<name>E4YAC2_OIKDI</name>
<evidence type="ECO:0000256" key="1">
    <source>
        <dbReference type="SAM" id="MobiDB-lite"/>
    </source>
</evidence>
<feature type="region of interest" description="Disordered" evidence="1">
    <location>
        <begin position="205"/>
        <end position="231"/>
    </location>
</feature>
<feature type="compositionally biased region" description="Polar residues" evidence="1">
    <location>
        <begin position="84"/>
        <end position="103"/>
    </location>
</feature>
<reference evidence="2" key="1">
    <citation type="journal article" date="2010" name="Science">
        <title>Plasticity of animal genome architecture unmasked by rapid evolution of a pelagic tunicate.</title>
        <authorList>
            <person name="Denoeud F."/>
            <person name="Henriet S."/>
            <person name="Mungpakdee S."/>
            <person name="Aury J.M."/>
            <person name="Da Silva C."/>
            <person name="Brinkmann H."/>
            <person name="Mikhaleva J."/>
            <person name="Olsen L.C."/>
            <person name="Jubin C."/>
            <person name="Canestro C."/>
            <person name="Bouquet J.M."/>
            <person name="Danks G."/>
            <person name="Poulain J."/>
            <person name="Campsteijn C."/>
            <person name="Adamski M."/>
            <person name="Cross I."/>
            <person name="Yadetie F."/>
            <person name="Muffato M."/>
            <person name="Louis A."/>
            <person name="Butcher S."/>
            <person name="Tsagkogeorga G."/>
            <person name="Konrad A."/>
            <person name="Singh S."/>
            <person name="Jensen M.F."/>
            <person name="Cong E.H."/>
            <person name="Eikeseth-Otteraa H."/>
            <person name="Noel B."/>
            <person name="Anthouard V."/>
            <person name="Porcel B.M."/>
            <person name="Kachouri-Lafond R."/>
            <person name="Nishino A."/>
            <person name="Ugolini M."/>
            <person name="Chourrout P."/>
            <person name="Nishida H."/>
            <person name="Aasland R."/>
            <person name="Huzurbazar S."/>
            <person name="Westhof E."/>
            <person name="Delsuc F."/>
            <person name="Lehrach H."/>
            <person name="Reinhardt R."/>
            <person name="Weissenbach J."/>
            <person name="Roy S.W."/>
            <person name="Artiguenave F."/>
            <person name="Postlethwait J.H."/>
            <person name="Manak J.R."/>
            <person name="Thompson E.M."/>
            <person name="Jaillon O."/>
            <person name="Du Pasquier L."/>
            <person name="Boudinot P."/>
            <person name="Liberles D.A."/>
            <person name="Volff J.N."/>
            <person name="Philippe H."/>
            <person name="Lenhard B."/>
            <person name="Roest Crollius H."/>
            <person name="Wincker P."/>
            <person name="Chourrout D."/>
        </authorList>
    </citation>
    <scope>NUCLEOTIDE SEQUENCE [LARGE SCALE GENOMIC DNA]</scope>
</reference>
<feature type="compositionally biased region" description="Polar residues" evidence="1">
    <location>
        <begin position="260"/>
        <end position="272"/>
    </location>
</feature>
<dbReference type="Proteomes" id="UP000011014">
    <property type="component" value="Unassembled WGS sequence"/>
</dbReference>
<proteinExistence type="predicted"/>
<gene>
    <name evidence="2" type="ORF">GSOID_T00031847001</name>
</gene>